<dbReference type="InterPro" id="IPR036890">
    <property type="entry name" value="HATPase_C_sf"/>
</dbReference>
<keyword evidence="6" id="KW-0808">Transferase</keyword>
<dbReference type="RefSeq" id="WP_096423019.1">
    <property type="nucleotide sequence ID" value="NZ_AP017315.1"/>
</dbReference>
<dbReference type="InterPro" id="IPR033463">
    <property type="entry name" value="sCache_3"/>
</dbReference>
<keyword evidence="7 14" id="KW-0812">Transmembrane</keyword>
<organism evidence="16 17">
    <name type="scientific">Microcella alkaliphila</name>
    <dbReference type="NCBI Taxonomy" id="279828"/>
    <lineage>
        <taxon>Bacteria</taxon>
        <taxon>Bacillati</taxon>
        <taxon>Actinomycetota</taxon>
        <taxon>Actinomycetes</taxon>
        <taxon>Micrococcales</taxon>
        <taxon>Microbacteriaceae</taxon>
        <taxon>Microcella</taxon>
    </lineage>
</organism>
<dbReference type="EMBL" id="AP017315">
    <property type="protein sequence ID" value="BAU33276.1"/>
    <property type="molecule type" value="Genomic_DNA"/>
</dbReference>
<evidence type="ECO:0000256" key="1">
    <source>
        <dbReference type="ARBA" id="ARBA00000085"/>
    </source>
</evidence>
<evidence type="ECO:0000256" key="3">
    <source>
        <dbReference type="ARBA" id="ARBA00012438"/>
    </source>
</evidence>
<dbReference type="Gene3D" id="3.30.450.20">
    <property type="entry name" value="PAS domain"/>
    <property type="match status" value="1"/>
</dbReference>
<evidence type="ECO:0000256" key="8">
    <source>
        <dbReference type="ARBA" id="ARBA00022741"/>
    </source>
</evidence>
<feature type="transmembrane region" description="Helical" evidence="14">
    <location>
        <begin position="176"/>
        <end position="198"/>
    </location>
</feature>
<dbReference type="Gene3D" id="3.30.565.10">
    <property type="entry name" value="Histidine kinase-like ATPase, C-terminal domain"/>
    <property type="match status" value="1"/>
</dbReference>
<evidence type="ECO:0000256" key="2">
    <source>
        <dbReference type="ARBA" id="ARBA00004651"/>
    </source>
</evidence>
<dbReference type="KEGG" id="malk:MalAC0309_2436"/>
<dbReference type="PROSITE" id="PS50109">
    <property type="entry name" value="HIS_KIN"/>
    <property type="match status" value="1"/>
</dbReference>
<dbReference type="Pfam" id="PF17203">
    <property type="entry name" value="sCache_3_2"/>
    <property type="match status" value="1"/>
</dbReference>
<evidence type="ECO:0000256" key="14">
    <source>
        <dbReference type="SAM" id="Phobius"/>
    </source>
</evidence>
<keyword evidence="4" id="KW-1003">Cell membrane</keyword>
<proteinExistence type="predicted"/>
<dbReference type="SMART" id="SM00387">
    <property type="entry name" value="HATPase_c"/>
    <property type="match status" value="1"/>
</dbReference>
<dbReference type="AlphaFoldDB" id="A0A0U5BRH9"/>
<dbReference type="InterPro" id="IPR004358">
    <property type="entry name" value="Sig_transdc_His_kin-like_C"/>
</dbReference>
<protein>
    <recommendedName>
        <fullName evidence="3">histidine kinase</fullName>
        <ecNumber evidence="3">2.7.13.3</ecNumber>
    </recommendedName>
</protein>
<evidence type="ECO:0000259" key="15">
    <source>
        <dbReference type="PROSITE" id="PS50109"/>
    </source>
</evidence>
<evidence type="ECO:0000256" key="7">
    <source>
        <dbReference type="ARBA" id="ARBA00022692"/>
    </source>
</evidence>
<keyword evidence="9" id="KW-0418">Kinase</keyword>
<dbReference type="EC" id="2.7.13.3" evidence="3"/>
<evidence type="ECO:0000256" key="9">
    <source>
        <dbReference type="ARBA" id="ARBA00022777"/>
    </source>
</evidence>
<dbReference type="Proteomes" id="UP000218965">
    <property type="component" value="Chromosome"/>
</dbReference>
<evidence type="ECO:0000256" key="13">
    <source>
        <dbReference type="ARBA" id="ARBA00023136"/>
    </source>
</evidence>
<keyword evidence="10" id="KW-0067">ATP-binding</keyword>
<keyword evidence="8" id="KW-0547">Nucleotide-binding</keyword>
<reference evidence="16 17" key="2">
    <citation type="submission" date="2016-01" db="EMBL/GenBank/DDBJ databases">
        <title>Microcella alkaliphila JAM AC0309 whole genome shotgun sequence.</title>
        <authorList>
            <person name="Kurata A."/>
            <person name="Hirose Y."/>
            <person name="Kishimoto N."/>
            <person name="Kobayashi T."/>
        </authorList>
    </citation>
    <scope>NUCLEOTIDE SEQUENCE [LARGE SCALE GENOMIC DNA]</scope>
    <source>
        <strain evidence="16 17">JAM AC0309</strain>
    </source>
</reference>
<dbReference type="SUPFAM" id="SSF55890">
    <property type="entry name" value="Sporulation response regulatory protein Spo0B"/>
    <property type="match status" value="1"/>
</dbReference>
<keyword evidence="13 14" id="KW-0472">Membrane</keyword>
<dbReference type="InterPro" id="IPR005467">
    <property type="entry name" value="His_kinase_dom"/>
</dbReference>
<dbReference type="InterPro" id="IPR029151">
    <property type="entry name" value="Sensor-like_sf"/>
</dbReference>
<dbReference type="GO" id="GO:0000155">
    <property type="term" value="F:phosphorelay sensor kinase activity"/>
    <property type="evidence" value="ECO:0007669"/>
    <property type="project" value="InterPro"/>
</dbReference>
<feature type="domain" description="Histidine kinase" evidence="15">
    <location>
        <begin position="315"/>
        <end position="415"/>
    </location>
</feature>
<dbReference type="OrthoDB" id="9792686at2"/>
<evidence type="ECO:0000256" key="5">
    <source>
        <dbReference type="ARBA" id="ARBA00022553"/>
    </source>
</evidence>
<sequence>MPAPTIAAPRRRVRRAGILLMQCLVVLIVVAVTSATAIALQERSIRLATEERVLDVARSLAALDQVTAALLLPREAATAELQPLADLIEEAAGVDYVVITDEIGVRITHPIPDARGEVVSTDASAILAGETFVGTETGTLGPTLRAKVPIRSGDAIVGIASVGILEREIARDFETAIAGLLPFVLGSVLLGCIASALLTSVLNRRLRRLETQVTELAVQERIAGALREQTHEFRTQLHVVRGLVAQGESQPALEYLGRIVPIVGEGGAGADIADPTLRALLTALEAELAELGAELTVDPLTAVDATTIDDDELVVIANLCRNAGESGARRVLMVMRADHEGVHLVVDDDGPGVDAAVASRIFDRGVTTKPDVTGAGRGVGLDLVRRIVSSRGGTVEVGRSTLGGARFTVELPPLLSRAGASR</sequence>
<name>A0A0U5BRH9_9MICO</name>
<dbReference type="Pfam" id="PF02518">
    <property type="entry name" value="HATPase_c"/>
    <property type="match status" value="1"/>
</dbReference>
<keyword evidence="5" id="KW-0597">Phosphoprotein</keyword>
<dbReference type="SUPFAM" id="SSF55874">
    <property type="entry name" value="ATPase domain of HSP90 chaperone/DNA topoisomerase II/histidine kinase"/>
    <property type="match status" value="1"/>
</dbReference>
<comment type="catalytic activity">
    <reaction evidence="1">
        <text>ATP + protein L-histidine = ADP + protein N-phospho-L-histidine.</text>
        <dbReference type="EC" id="2.7.13.3"/>
    </reaction>
</comment>
<gene>
    <name evidence="16" type="ORF">MalAC0309_2436</name>
</gene>
<comment type="subcellular location">
    <subcellularLocation>
        <location evidence="2">Cell membrane</location>
        <topology evidence="2">Multi-pass membrane protein</topology>
    </subcellularLocation>
</comment>
<evidence type="ECO:0000313" key="17">
    <source>
        <dbReference type="Proteomes" id="UP000218965"/>
    </source>
</evidence>
<evidence type="ECO:0000256" key="11">
    <source>
        <dbReference type="ARBA" id="ARBA00022989"/>
    </source>
</evidence>
<keyword evidence="12" id="KW-0902">Two-component regulatory system</keyword>
<dbReference type="PRINTS" id="PR00344">
    <property type="entry name" value="BCTRLSENSOR"/>
</dbReference>
<dbReference type="GO" id="GO:0005886">
    <property type="term" value="C:plasma membrane"/>
    <property type="evidence" value="ECO:0007669"/>
    <property type="project" value="UniProtKB-SubCell"/>
</dbReference>
<dbReference type="PANTHER" id="PTHR43065">
    <property type="entry name" value="SENSOR HISTIDINE KINASE"/>
    <property type="match status" value="1"/>
</dbReference>
<evidence type="ECO:0000313" key="16">
    <source>
        <dbReference type="EMBL" id="BAU33276.1"/>
    </source>
</evidence>
<keyword evidence="11 14" id="KW-1133">Transmembrane helix</keyword>
<dbReference type="InterPro" id="IPR016120">
    <property type="entry name" value="Sig_transdc_His_kin_SpoOB"/>
</dbReference>
<dbReference type="GO" id="GO:0005524">
    <property type="term" value="F:ATP binding"/>
    <property type="evidence" value="ECO:0007669"/>
    <property type="project" value="UniProtKB-KW"/>
</dbReference>
<evidence type="ECO:0000256" key="6">
    <source>
        <dbReference type="ARBA" id="ARBA00022679"/>
    </source>
</evidence>
<dbReference type="InterPro" id="IPR003594">
    <property type="entry name" value="HATPase_dom"/>
</dbReference>
<dbReference type="SUPFAM" id="SSF103190">
    <property type="entry name" value="Sensory domain-like"/>
    <property type="match status" value="1"/>
</dbReference>
<evidence type="ECO:0000256" key="10">
    <source>
        <dbReference type="ARBA" id="ARBA00022840"/>
    </source>
</evidence>
<accession>A0A0U5BRH9</accession>
<reference evidence="17" key="1">
    <citation type="submission" date="2015-12" db="EMBL/GenBank/DDBJ databases">
        <authorList>
            <person name="Shamseldin A."/>
            <person name="Moawad H."/>
            <person name="Abd El-Rahim W.M."/>
            <person name="Sadowsky M.J."/>
        </authorList>
    </citation>
    <scope>NUCLEOTIDE SEQUENCE [LARGE SCALE GENOMIC DNA]</scope>
    <source>
        <strain evidence="17">JAM AC0309</strain>
    </source>
</reference>
<evidence type="ECO:0000256" key="4">
    <source>
        <dbReference type="ARBA" id="ARBA00022475"/>
    </source>
</evidence>
<evidence type="ECO:0000256" key="12">
    <source>
        <dbReference type="ARBA" id="ARBA00023012"/>
    </source>
</evidence>